<organism evidence="4 5">
    <name type="scientific">Taxus chinensis</name>
    <name type="common">Chinese yew</name>
    <name type="synonym">Taxus wallichiana var. chinensis</name>
    <dbReference type="NCBI Taxonomy" id="29808"/>
    <lineage>
        <taxon>Eukaryota</taxon>
        <taxon>Viridiplantae</taxon>
        <taxon>Streptophyta</taxon>
        <taxon>Embryophyta</taxon>
        <taxon>Tracheophyta</taxon>
        <taxon>Spermatophyta</taxon>
        <taxon>Pinopsida</taxon>
        <taxon>Pinidae</taxon>
        <taxon>Conifers II</taxon>
        <taxon>Cupressales</taxon>
        <taxon>Taxaceae</taxon>
        <taxon>Taxus</taxon>
    </lineage>
</organism>
<dbReference type="PANTHER" id="PTHR24286:SF256">
    <property type="entry name" value="CYTOCHROME P450 FAMILY PROTEIN"/>
    <property type="match status" value="1"/>
</dbReference>
<dbReference type="Pfam" id="PF00067">
    <property type="entry name" value="p450"/>
    <property type="match status" value="1"/>
</dbReference>
<dbReference type="GO" id="GO:0016705">
    <property type="term" value="F:oxidoreductase activity, acting on paired donors, with incorporation or reduction of molecular oxygen"/>
    <property type="evidence" value="ECO:0007669"/>
    <property type="project" value="InterPro"/>
</dbReference>
<dbReference type="GO" id="GO:0016125">
    <property type="term" value="P:sterol metabolic process"/>
    <property type="evidence" value="ECO:0007669"/>
    <property type="project" value="TreeGrafter"/>
</dbReference>
<dbReference type="Proteomes" id="UP000824469">
    <property type="component" value="Unassembled WGS sequence"/>
</dbReference>
<sequence>MKMESAMDATSLIFTVCSTLLATVLFVLIAKTVNNGKGRNVPPGNLGLPVIGQTFEFLTAHKNNALNDWIEEKVGKYGCVFKTSLMGCPTVVLTGQEGNRFLFQNDGTILTNKQPMSLSRILGRKNILELNKEDHKRMRGAITKFLKPKTLQKFVGRMDSVLQKHFVDCWEGKECITVLPLMKTVTFEVACDLLFSLKDRKETDILCKDFTEAVKGVWSLPLNLRGTAFHIGLNARSRICKRLSSLLQVRRKEIEQGEISPDQDLMSSMLSMRDENGNALTEEEIIDNVMVVMSAGHDTSCSLLVNLIRLLALYPNIYRKVFEEQMEVIAGRQSRESLQWSDLQKMKYTWKVAQETLRFTSPVAGGFKKAIQDVEFGGYTIPKGWQ</sequence>
<feature type="transmembrane region" description="Helical" evidence="3">
    <location>
        <begin position="12"/>
        <end position="30"/>
    </location>
</feature>
<dbReference type="AlphaFoldDB" id="A0AA38L863"/>
<dbReference type="SUPFAM" id="SSF48264">
    <property type="entry name" value="Cytochrome P450"/>
    <property type="match status" value="1"/>
</dbReference>
<dbReference type="Gene3D" id="1.10.630.10">
    <property type="entry name" value="Cytochrome P450"/>
    <property type="match status" value="1"/>
</dbReference>
<dbReference type="InterPro" id="IPR001128">
    <property type="entry name" value="Cyt_P450"/>
</dbReference>
<protein>
    <recommendedName>
        <fullName evidence="6">Cytochrome P450</fullName>
    </recommendedName>
</protein>
<keyword evidence="3" id="KW-0472">Membrane</keyword>
<dbReference type="EMBL" id="JAHRHJ020000006">
    <property type="protein sequence ID" value="KAH9311002.1"/>
    <property type="molecule type" value="Genomic_DNA"/>
</dbReference>
<feature type="non-terminal residue" evidence="4">
    <location>
        <position position="1"/>
    </location>
</feature>
<name>A0AA38L863_TAXCH</name>
<comment type="caution">
    <text evidence="4">The sequence shown here is derived from an EMBL/GenBank/DDBJ whole genome shotgun (WGS) entry which is preliminary data.</text>
</comment>
<gene>
    <name evidence="4" type="ORF">KI387_026037</name>
</gene>
<reference evidence="4 5" key="1">
    <citation type="journal article" date="2021" name="Nat. Plants">
        <title>The Taxus genome provides insights into paclitaxel biosynthesis.</title>
        <authorList>
            <person name="Xiong X."/>
            <person name="Gou J."/>
            <person name="Liao Q."/>
            <person name="Li Y."/>
            <person name="Zhou Q."/>
            <person name="Bi G."/>
            <person name="Li C."/>
            <person name="Du R."/>
            <person name="Wang X."/>
            <person name="Sun T."/>
            <person name="Guo L."/>
            <person name="Liang H."/>
            <person name="Lu P."/>
            <person name="Wu Y."/>
            <person name="Zhang Z."/>
            <person name="Ro D.K."/>
            <person name="Shang Y."/>
            <person name="Huang S."/>
            <person name="Yan J."/>
        </authorList>
    </citation>
    <scope>NUCLEOTIDE SEQUENCE [LARGE SCALE GENOMIC DNA]</scope>
    <source>
        <strain evidence="4">Ta-2019</strain>
    </source>
</reference>
<evidence type="ECO:0000256" key="1">
    <source>
        <dbReference type="ARBA" id="ARBA00022723"/>
    </source>
</evidence>
<keyword evidence="3" id="KW-0812">Transmembrane</keyword>
<evidence type="ECO:0000256" key="2">
    <source>
        <dbReference type="ARBA" id="ARBA00023004"/>
    </source>
</evidence>
<evidence type="ECO:0000256" key="3">
    <source>
        <dbReference type="SAM" id="Phobius"/>
    </source>
</evidence>
<dbReference type="PANTHER" id="PTHR24286">
    <property type="entry name" value="CYTOCHROME P450 26"/>
    <property type="match status" value="1"/>
</dbReference>
<proteinExistence type="predicted"/>
<dbReference type="InterPro" id="IPR036396">
    <property type="entry name" value="Cyt_P450_sf"/>
</dbReference>
<accession>A0AA38L863</accession>
<keyword evidence="1" id="KW-0479">Metal-binding</keyword>
<keyword evidence="3" id="KW-1133">Transmembrane helix</keyword>
<evidence type="ECO:0000313" key="4">
    <source>
        <dbReference type="EMBL" id="KAH9311002.1"/>
    </source>
</evidence>
<evidence type="ECO:0000313" key="5">
    <source>
        <dbReference type="Proteomes" id="UP000824469"/>
    </source>
</evidence>
<dbReference type="GO" id="GO:0004497">
    <property type="term" value="F:monooxygenase activity"/>
    <property type="evidence" value="ECO:0007669"/>
    <property type="project" value="InterPro"/>
</dbReference>
<dbReference type="GO" id="GO:0020037">
    <property type="term" value="F:heme binding"/>
    <property type="evidence" value="ECO:0007669"/>
    <property type="project" value="InterPro"/>
</dbReference>
<keyword evidence="5" id="KW-1185">Reference proteome</keyword>
<keyword evidence="2" id="KW-0408">Iron</keyword>
<evidence type="ECO:0008006" key="6">
    <source>
        <dbReference type="Google" id="ProtNLM"/>
    </source>
</evidence>
<dbReference type="GO" id="GO:0005506">
    <property type="term" value="F:iron ion binding"/>
    <property type="evidence" value="ECO:0007669"/>
    <property type="project" value="InterPro"/>
</dbReference>